<evidence type="ECO:0008006" key="6">
    <source>
        <dbReference type="Google" id="ProtNLM"/>
    </source>
</evidence>
<dbReference type="PANTHER" id="PTHR46481">
    <property type="entry name" value="ZINC FINGER BED DOMAIN-CONTAINING PROTEIN 4"/>
    <property type="match status" value="1"/>
</dbReference>
<dbReference type="Proteomes" id="UP001206925">
    <property type="component" value="Unassembled WGS sequence"/>
</dbReference>
<keyword evidence="5" id="KW-1185">Reference proteome</keyword>
<dbReference type="InterPro" id="IPR052035">
    <property type="entry name" value="ZnF_BED_domain_contain"/>
</dbReference>
<evidence type="ECO:0000259" key="3">
    <source>
        <dbReference type="Pfam" id="PF14372"/>
    </source>
</evidence>
<accession>A0AAD5GSR1</accession>
<dbReference type="AlphaFoldDB" id="A0AAD5GSR1"/>
<sequence length="654" mass="75788">MRDTIDENLDNDGNGIKRKTKSGGWARFINVELKEQGKMVKKAEGIRRYKQFSSGSNNASEFNSNGGFEQMKCREIIAKMILAHELPFSFVEYHWFNEFMKYNNPRYHEVSRETIIKDCIRVVEAEREKMKKVLQNVDMISLTSDCWTSNQTVRYMCLTAHFIDSDWKMQKCVIGFVELAPPYSGEVILDGILECLIKWGIQDKIGTINLNNASDDERAIAILKNSFEGKRKLHFEGMFFHVRCCARILNLVAQDGLGTIDCCLVKIREGVKYLRKQSDRLLKFGEMARILCIETSQSLFIDVQTRWRTTHRMLESAIHYKLAFKGYALRDSNFEWSLTDDEWACAEKVCKVLKVFLDATHLFSGTSYPTTNLFLTDIFKAKKVITNGYISDDIFLKKMSVPMYDKFEKYWGETEVLMSIASILDPRFKKVSIHWTFGRLYPDNELSDRVEYVINKLKSLYEKYSNAFQVARAANSNSTSTSLEATSVFARQEDDFHAFLKSRPVKNTQKTELEVYLEEPNYTYFRNMEFDVLKWWSQSSSKYPVLSTMARDIFCIPLTTVDSESSFSAGGHILDDYRSSLSKDMVELFVCGGDWIRSASNTTIQTLEQSAKEEENLEIQIPTSDAAFHRHESILERISNDEKKFKIKMWKEAQ</sequence>
<protein>
    <recommendedName>
        <fullName evidence="6">Zinc finger BED domain-containing protein RICESLEEPER 2-like</fullName>
    </recommendedName>
</protein>
<reference evidence="4" key="1">
    <citation type="submission" date="2022-06" db="EMBL/GenBank/DDBJ databases">
        <title>Uncovering the hologenomic basis of an extraordinary plant invasion.</title>
        <authorList>
            <person name="Bieker V.C."/>
            <person name="Martin M.D."/>
            <person name="Gilbert T."/>
            <person name="Hodgins K."/>
            <person name="Battlay P."/>
            <person name="Petersen B."/>
            <person name="Wilson J."/>
        </authorList>
    </citation>
    <scope>NUCLEOTIDE SEQUENCE</scope>
    <source>
        <strain evidence="4">AA19_3_7</strain>
        <tissue evidence="4">Leaf</tissue>
    </source>
</reference>
<feature type="domain" description="HAT C-terminal dimerisation" evidence="2">
    <location>
        <begin position="512"/>
        <end position="596"/>
    </location>
</feature>
<dbReference type="SUPFAM" id="SSF53098">
    <property type="entry name" value="Ribonuclease H-like"/>
    <property type="match status" value="1"/>
</dbReference>
<gene>
    <name evidence="4" type="ORF">M8C21_015552</name>
</gene>
<feature type="domain" description="hAT-like transposase RNase-H fold" evidence="3">
    <location>
        <begin position="364"/>
        <end position="464"/>
    </location>
</feature>
<dbReference type="PANTHER" id="PTHR46481:SF6">
    <property type="entry name" value="ZINC FINGER BED DOMAIN-CONTAINING PROTEIN RICESLEEPER 2-LIKE"/>
    <property type="match status" value="1"/>
</dbReference>
<dbReference type="Pfam" id="PF14372">
    <property type="entry name" value="hAT-like_RNase-H"/>
    <property type="match status" value="1"/>
</dbReference>
<evidence type="ECO:0000256" key="1">
    <source>
        <dbReference type="ARBA" id="ARBA00023125"/>
    </source>
</evidence>
<dbReference type="EMBL" id="JAMZMK010004938">
    <property type="protein sequence ID" value="KAI7753987.1"/>
    <property type="molecule type" value="Genomic_DNA"/>
</dbReference>
<dbReference type="GO" id="GO:0046983">
    <property type="term" value="F:protein dimerization activity"/>
    <property type="evidence" value="ECO:0007669"/>
    <property type="project" value="InterPro"/>
</dbReference>
<comment type="caution">
    <text evidence="4">The sequence shown here is derived from an EMBL/GenBank/DDBJ whole genome shotgun (WGS) entry which is preliminary data.</text>
</comment>
<dbReference type="InterPro" id="IPR008906">
    <property type="entry name" value="HATC_C_dom"/>
</dbReference>
<dbReference type="InterPro" id="IPR012337">
    <property type="entry name" value="RNaseH-like_sf"/>
</dbReference>
<evidence type="ECO:0000259" key="2">
    <source>
        <dbReference type="Pfam" id="PF05699"/>
    </source>
</evidence>
<proteinExistence type="predicted"/>
<dbReference type="GO" id="GO:0003677">
    <property type="term" value="F:DNA binding"/>
    <property type="evidence" value="ECO:0007669"/>
    <property type="project" value="UniProtKB-KW"/>
</dbReference>
<evidence type="ECO:0000313" key="4">
    <source>
        <dbReference type="EMBL" id="KAI7753987.1"/>
    </source>
</evidence>
<dbReference type="Pfam" id="PF05699">
    <property type="entry name" value="Dimer_Tnp_hAT"/>
    <property type="match status" value="1"/>
</dbReference>
<dbReference type="InterPro" id="IPR025525">
    <property type="entry name" value="hAT-like_transposase_RNase-H"/>
</dbReference>
<feature type="non-terminal residue" evidence="4">
    <location>
        <position position="1"/>
    </location>
</feature>
<evidence type="ECO:0000313" key="5">
    <source>
        <dbReference type="Proteomes" id="UP001206925"/>
    </source>
</evidence>
<organism evidence="4 5">
    <name type="scientific">Ambrosia artemisiifolia</name>
    <name type="common">Common ragweed</name>
    <dbReference type="NCBI Taxonomy" id="4212"/>
    <lineage>
        <taxon>Eukaryota</taxon>
        <taxon>Viridiplantae</taxon>
        <taxon>Streptophyta</taxon>
        <taxon>Embryophyta</taxon>
        <taxon>Tracheophyta</taxon>
        <taxon>Spermatophyta</taxon>
        <taxon>Magnoliopsida</taxon>
        <taxon>eudicotyledons</taxon>
        <taxon>Gunneridae</taxon>
        <taxon>Pentapetalae</taxon>
        <taxon>asterids</taxon>
        <taxon>campanulids</taxon>
        <taxon>Asterales</taxon>
        <taxon>Asteraceae</taxon>
        <taxon>Asteroideae</taxon>
        <taxon>Heliantheae alliance</taxon>
        <taxon>Heliantheae</taxon>
        <taxon>Ambrosia</taxon>
    </lineage>
</organism>
<name>A0AAD5GSR1_AMBAR</name>
<keyword evidence="1" id="KW-0238">DNA-binding</keyword>